<dbReference type="STRING" id="1064592.G0VK09"/>
<dbReference type="RefSeq" id="XP_003678185.1">
    <property type="nucleotide sequence ID" value="XM_003678137.1"/>
</dbReference>
<keyword evidence="2" id="KW-0143">Chaperone</keyword>
<sequence>MVDKSFPFARLTRSIKTLHTPIYDAKAPITRTHLLAKVKLLNKILNSCTYNRTLLCTTKYNASPKFLSSRDTVRVKNVIDEYLRSLHVKEASKFKVTPKEKLEKLGLELFLQCNESHKSPVATTLACSLAENMNRYPDVDISTGINMGLDYAREFLLKNKIILSSPKEVDALVDNLVTEEKDSEVIKKVLKILDYDLTSDDMVRVIKGQRVDDEVSTSQGWKFFNSSLWTNEAYLRSLEIPKNKLVSLKDRALVLVYDGTLRDAKQILPSLHYATTIKRSLVILTTGDCVGDALTSIIIHNNKNRRGGSESRALVLKYIEKENDNLSIQENYNLLSFLNLPNGFESIYTPDFSSLIPSKVCANKYFGKIDTLKATSHETFLYNSETWDKSNGKNSSSPMRKTITLYVGGFNEIDVVERVSTLDNAINNILSNGLAKGFLPAYGSSLIKVIPGLEKMKLDHKESNPSIQLGLSAVIDSFYHPMECALNNSYGIDRSTTSEIVSRTIQDKEFDSILKIPIQYRTSLEPWNKMDDCIRNLQSYLKLVNSCHTIVAKIFEPKKK</sequence>
<reference evidence="3 4" key="1">
    <citation type="journal article" date="2011" name="Proc. Natl. Acad. Sci. U.S.A.">
        <title>Evolutionary erosion of yeast sex chromosomes by mating-type switching accidents.</title>
        <authorList>
            <person name="Gordon J.L."/>
            <person name="Armisen D."/>
            <person name="Proux-Wera E."/>
            <person name="Oheigeartaigh S.S."/>
            <person name="Byrne K.P."/>
            <person name="Wolfe K.H."/>
        </authorList>
    </citation>
    <scope>NUCLEOTIDE SEQUENCE [LARGE SCALE GENOMIC DNA]</scope>
    <source>
        <strain evidence="4">ATCC 76901 / BCRC 22586 / CBS 4309 / NBRC 1992 / NRRL Y-12630</strain>
    </source>
</reference>
<evidence type="ECO:0000256" key="2">
    <source>
        <dbReference type="ARBA" id="ARBA00023186"/>
    </source>
</evidence>
<keyword evidence="4" id="KW-1185">Reference proteome</keyword>
<dbReference type="KEGG" id="ncs:NCAS_0I01750"/>
<dbReference type="GO" id="GO:0034553">
    <property type="term" value="P:mitochondrial respiratory chain complex II assembly"/>
    <property type="evidence" value="ECO:0007669"/>
    <property type="project" value="EnsemblFungi"/>
</dbReference>
<evidence type="ECO:0000313" key="3">
    <source>
        <dbReference type="EMBL" id="CCC71843.1"/>
    </source>
</evidence>
<gene>
    <name evidence="3" type="primary">NCAS0I01750</name>
    <name evidence="3" type="ordered locus">NCAS_0I01750</name>
</gene>
<name>G0VK09_NAUCA</name>
<comment type="similarity">
    <text evidence="1">Belongs to the chaperonin (HSP60) family.</text>
</comment>
<accession>G0VK09</accession>
<dbReference type="AlphaFoldDB" id="G0VK09"/>
<protein>
    <recommendedName>
        <fullName evidence="5">Mitochondrial chaperone TCM62</fullName>
    </recommendedName>
</protein>
<dbReference type="GeneID" id="96905530"/>
<organism evidence="3 4">
    <name type="scientific">Naumovozyma castellii</name>
    <name type="common">Yeast</name>
    <name type="synonym">Saccharomyces castellii</name>
    <dbReference type="NCBI Taxonomy" id="27288"/>
    <lineage>
        <taxon>Eukaryota</taxon>
        <taxon>Fungi</taxon>
        <taxon>Dikarya</taxon>
        <taxon>Ascomycota</taxon>
        <taxon>Saccharomycotina</taxon>
        <taxon>Saccharomycetes</taxon>
        <taxon>Saccharomycetales</taxon>
        <taxon>Saccharomycetaceae</taxon>
        <taxon>Naumovozyma</taxon>
    </lineage>
</organism>
<dbReference type="GO" id="GO:0005743">
    <property type="term" value="C:mitochondrial inner membrane"/>
    <property type="evidence" value="ECO:0007669"/>
    <property type="project" value="EnsemblFungi"/>
</dbReference>
<proteinExistence type="inferred from homology"/>
<dbReference type="SUPFAM" id="SSF52029">
    <property type="entry name" value="GroEL apical domain-like"/>
    <property type="match status" value="1"/>
</dbReference>
<evidence type="ECO:0008006" key="5">
    <source>
        <dbReference type="Google" id="ProtNLM"/>
    </source>
</evidence>
<dbReference type="eggNOG" id="KOG0356">
    <property type="taxonomic scope" value="Eukaryota"/>
</dbReference>
<dbReference type="OrthoDB" id="4056908at2759"/>
<dbReference type="Gene3D" id="3.50.7.10">
    <property type="entry name" value="GroEL"/>
    <property type="match status" value="1"/>
</dbReference>
<dbReference type="Proteomes" id="UP000001640">
    <property type="component" value="Chromosome 9"/>
</dbReference>
<dbReference type="InParanoid" id="G0VK09"/>
<dbReference type="HOGENOM" id="CLU_485763_0_0_1"/>
<dbReference type="PANTHER" id="PTHR45633">
    <property type="entry name" value="60 KDA HEAT SHOCK PROTEIN, MITOCHONDRIAL"/>
    <property type="match status" value="1"/>
</dbReference>
<dbReference type="InterPro" id="IPR001844">
    <property type="entry name" value="Cpn60/GroEL"/>
</dbReference>
<dbReference type="EMBL" id="HE576760">
    <property type="protein sequence ID" value="CCC71843.1"/>
    <property type="molecule type" value="Genomic_DNA"/>
</dbReference>
<reference key="2">
    <citation type="submission" date="2011-08" db="EMBL/GenBank/DDBJ databases">
        <title>Genome sequence of Naumovozyma castellii.</title>
        <authorList>
            <person name="Gordon J.L."/>
            <person name="Armisen D."/>
            <person name="Proux-Wera E."/>
            <person name="OhEigeartaigh S.S."/>
            <person name="Byrne K.P."/>
            <person name="Wolfe K.H."/>
        </authorList>
    </citation>
    <scope>NUCLEOTIDE SEQUENCE</scope>
    <source>
        <strain>Type strain:CBS 4309</strain>
    </source>
</reference>
<evidence type="ECO:0000256" key="1">
    <source>
        <dbReference type="ARBA" id="ARBA00006607"/>
    </source>
</evidence>
<evidence type="ECO:0000313" key="4">
    <source>
        <dbReference type="Proteomes" id="UP000001640"/>
    </source>
</evidence>
<dbReference type="InterPro" id="IPR027409">
    <property type="entry name" value="GroEL-like_apical_dom_sf"/>
</dbReference>
<dbReference type="OMA" id="PSKMCAD"/>
<dbReference type="GO" id="GO:0140662">
    <property type="term" value="F:ATP-dependent protein folding chaperone"/>
    <property type="evidence" value="ECO:0007669"/>
    <property type="project" value="InterPro"/>
</dbReference>
<dbReference type="GO" id="GO:0042026">
    <property type="term" value="P:protein refolding"/>
    <property type="evidence" value="ECO:0007669"/>
    <property type="project" value="InterPro"/>
</dbReference>
<dbReference type="FunCoup" id="G0VK09">
    <property type="interactions" value="145"/>
</dbReference>